<keyword evidence="1" id="KW-0472">Membrane</keyword>
<evidence type="ECO:0000313" key="4">
    <source>
        <dbReference type="Proteomes" id="UP000693970"/>
    </source>
</evidence>
<sequence length="68" mass="7987">MSFEEELCIAPVPLVMNQVLQWLYLSLQRYLFIALGPSLNCPVLVFAVCRQIQRRKFNVMNTIWKTVL</sequence>
<dbReference type="EMBL" id="JAGRRH010000019">
    <property type="protein sequence ID" value="KAG7350076.1"/>
    <property type="molecule type" value="Genomic_DNA"/>
</dbReference>
<gene>
    <name evidence="3" type="ORF">IV203_012673</name>
    <name evidence="2" type="ORF">IV203_014260</name>
</gene>
<feature type="transmembrane region" description="Helical" evidence="1">
    <location>
        <begin position="30"/>
        <end position="49"/>
    </location>
</feature>
<protein>
    <submittedName>
        <fullName evidence="2">Uncharacterized protein</fullName>
    </submittedName>
</protein>
<keyword evidence="4" id="KW-1185">Reference proteome</keyword>
<dbReference type="Proteomes" id="UP000693970">
    <property type="component" value="Unassembled WGS sequence"/>
</dbReference>
<reference evidence="2" key="2">
    <citation type="submission" date="2021-04" db="EMBL/GenBank/DDBJ databases">
        <authorList>
            <person name="Podell S."/>
        </authorList>
    </citation>
    <scope>NUCLEOTIDE SEQUENCE</scope>
    <source>
        <strain evidence="2">Hildebrandi</strain>
    </source>
</reference>
<dbReference type="EMBL" id="JAGRRH010000104">
    <property type="protein sequence ID" value="KAG7336849.1"/>
    <property type="molecule type" value="Genomic_DNA"/>
</dbReference>
<keyword evidence="1" id="KW-0812">Transmembrane</keyword>
<evidence type="ECO:0000256" key="1">
    <source>
        <dbReference type="SAM" id="Phobius"/>
    </source>
</evidence>
<evidence type="ECO:0000313" key="3">
    <source>
        <dbReference type="EMBL" id="KAG7350076.1"/>
    </source>
</evidence>
<organism evidence="2 4">
    <name type="scientific">Nitzschia inconspicua</name>
    <dbReference type="NCBI Taxonomy" id="303405"/>
    <lineage>
        <taxon>Eukaryota</taxon>
        <taxon>Sar</taxon>
        <taxon>Stramenopiles</taxon>
        <taxon>Ochrophyta</taxon>
        <taxon>Bacillariophyta</taxon>
        <taxon>Bacillariophyceae</taxon>
        <taxon>Bacillariophycidae</taxon>
        <taxon>Bacillariales</taxon>
        <taxon>Bacillariaceae</taxon>
        <taxon>Nitzschia</taxon>
    </lineage>
</organism>
<accession>A0A9K3K4Z7</accession>
<dbReference type="AlphaFoldDB" id="A0A9K3K4Z7"/>
<evidence type="ECO:0000313" key="2">
    <source>
        <dbReference type="EMBL" id="KAG7336849.1"/>
    </source>
</evidence>
<comment type="caution">
    <text evidence="2">The sequence shown here is derived from an EMBL/GenBank/DDBJ whole genome shotgun (WGS) entry which is preliminary data.</text>
</comment>
<keyword evidence="1" id="KW-1133">Transmembrane helix</keyword>
<name>A0A9K3K4Z7_9STRA</name>
<reference evidence="2" key="1">
    <citation type="journal article" date="2021" name="Sci. Rep.">
        <title>Diploid genomic architecture of Nitzschia inconspicua, an elite biomass production diatom.</title>
        <authorList>
            <person name="Oliver A."/>
            <person name="Podell S."/>
            <person name="Pinowska A."/>
            <person name="Traller J.C."/>
            <person name="Smith S.R."/>
            <person name="McClure R."/>
            <person name="Beliaev A."/>
            <person name="Bohutskyi P."/>
            <person name="Hill E.A."/>
            <person name="Rabines A."/>
            <person name="Zheng H."/>
            <person name="Allen L.Z."/>
            <person name="Kuo A."/>
            <person name="Grigoriev I.V."/>
            <person name="Allen A.E."/>
            <person name="Hazlebeck D."/>
            <person name="Allen E.E."/>
        </authorList>
    </citation>
    <scope>NUCLEOTIDE SEQUENCE</scope>
    <source>
        <strain evidence="2">Hildebrandi</strain>
    </source>
</reference>
<proteinExistence type="predicted"/>